<organism evidence="12 13">
    <name type="scientific">Nakamurella leprariae</name>
    <dbReference type="NCBI Taxonomy" id="2803911"/>
    <lineage>
        <taxon>Bacteria</taxon>
        <taxon>Bacillati</taxon>
        <taxon>Actinomycetota</taxon>
        <taxon>Actinomycetes</taxon>
        <taxon>Nakamurellales</taxon>
        <taxon>Nakamurellaceae</taxon>
        <taxon>Nakamurella</taxon>
    </lineage>
</organism>
<dbReference type="AlphaFoldDB" id="A0A938YB96"/>
<dbReference type="Pfam" id="PF13625">
    <property type="entry name" value="Helicase_C_3"/>
    <property type="match status" value="1"/>
</dbReference>
<dbReference type="GO" id="GO:0016787">
    <property type="term" value="F:hydrolase activity"/>
    <property type="evidence" value="ECO:0007669"/>
    <property type="project" value="UniProtKB-KW"/>
</dbReference>
<accession>A0A938YB96</accession>
<dbReference type="InterPro" id="IPR001650">
    <property type="entry name" value="Helicase_C-like"/>
</dbReference>
<dbReference type="RefSeq" id="WP_205259383.1">
    <property type="nucleotide sequence ID" value="NZ_JAERWK010000005.1"/>
</dbReference>
<dbReference type="SMART" id="SM00490">
    <property type="entry name" value="HELICc"/>
    <property type="match status" value="1"/>
</dbReference>
<keyword evidence="13" id="KW-1185">Reference proteome</keyword>
<evidence type="ECO:0000259" key="11">
    <source>
        <dbReference type="PROSITE" id="PS51194"/>
    </source>
</evidence>
<keyword evidence="5" id="KW-0067">ATP-binding</keyword>
<keyword evidence="2" id="KW-0547">Nucleotide-binding</keyword>
<evidence type="ECO:0000256" key="4">
    <source>
        <dbReference type="ARBA" id="ARBA00022806"/>
    </source>
</evidence>
<keyword evidence="6" id="KW-0413">Isomerase</keyword>
<dbReference type="Pfam" id="PF16203">
    <property type="entry name" value="ERCC3_RAD25_C"/>
    <property type="match status" value="1"/>
</dbReference>
<dbReference type="InterPro" id="IPR006935">
    <property type="entry name" value="Helicase/UvrB_N"/>
</dbReference>
<comment type="catalytic activity">
    <reaction evidence="9">
        <text>ATP + H2O = ADP + phosphate + H(+)</text>
        <dbReference type="Rhea" id="RHEA:13065"/>
        <dbReference type="ChEBI" id="CHEBI:15377"/>
        <dbReference type="ChEBI" id="CHEBI:15378"/>
        <dbReference type="ChEBI" id="CHEBI:30616"/>
        <dbReference type="ChEBI" id="CHEBI:43474"/>
        <dbReference type="ChEBI" id="CHEBI:456216"/>
        <dbReference type="EC" id="5.6.2.4"/>
    </reaction>
</comment>
<dbReference type="Pfam" id="PF04851">
    <property type="entry name" value="ResIII"/>
    <property type="match status" value="1"/>
</dbReference>
<keyword evidence="4 12" id="KW-0347">Helicase</keyword>
<evidence type="ECO:0000256" key="9">
    <source>
        <dbReference type="ARBA" id="ARBA00048988"/>
    </source>
</evidence>
<dbReference type="NCBIfam" id="NF045503">
    <property type="entry name" value="repair_heli_XPB"/>
    <property type="match status" value="1"/>
</dbReference>
<dbReference type="InterPro" id="IPR014001">
    <property type="entry name" value="Helicase_ATP-bd"/>
</dbReference>
<evidence type="ECO:0000256" key="1">
    <source>
        <dbReference type="ARBA" id="ARBA00006637"/>
    </source>
</evidence>
<dbReference type="PANTHER" id="PTHR11274">
    <property type="entry name" value="RAD25/XP-B DNA REPAIR HELICASE"/>
    <property type="match status" value="1"/>
</dbReference>
<dbReference type="EC" id="5.6.2.4" evidence="8"/>
<dbReference type="Proteomes" id="UP000663792">
    <property type="component" value="Unassembled WGS sequence"/>
</dbReference>
<evidence type="ECO:0000256" key="5">
    <source>
        <dbReference type="ARBA" id="ARBA00022840"/>
    </source>
</evidence>
<dbReference type="GO" id="GO:0043138">
    <property type="term" value="F:3'-5' DNA helicase activity"/>
    <property type="evidence" value="ECO:0007669"/>
    <property type="project" value="UniProtKB-EC"/>
</dbReference>
<evidence type="ECO:0000256" key="3">
    <source>
        <dbReference type="ARBA" id="ARBA00022801"/>
    </source>
</evidence>
<dbReference type="GO" id="GO:0005524">
    <property type="term" value="F:ATP binding"/>
    <property type="evidence" value="ECO:0007669"/>
    <property type="project" value="UniProtKB-KW"/>
</dbReference>
<feature type="domain" description="Helicase ATP-binding" evidence="10">
    <location>
        <begin position="190"/>
        <end position="344"/>
    </location>
</feature>
<dbReference type="PRINTS" id="PR00851">
    <property type="entry name" value="XRODRMPGMNTB"/>
</dbReference>
<evidence type="ECO:0000256" key="6">
    <source>
        <dbReference type="ARBA" id="ARBA00023235"/>
    </source>
</evidence>
<protein>
    <recommendedName>
        <fullName evidence="8">DNA 3'-5' helicase</fullName>
        <ecNumber evidence="8">5.6.2.4</ecNumber>
    </recommendedName>
</protein>
<evidence type="ECO:0000256" key="8">
    <source>
        <dbReference type="ARBA" id="ARBA00034808"/>
    </source>
</evidence>
<dbReference type="InterPro" id="IPR027417">
    <property type="entry name" value="P-loop_NTPase"/>
</dbReference>
<dbReference type="EMBL" id="JAERWK010000005">
    <property type="protein sequence ID" value="MBM9466453.1"/>
    <property type="molecule type" value="Genomic_DNA"/>
</dbReference>
<dbReference type="PANTHER" id="PTHR11274:SF0">
    <property type="entry name" value="GENERAL TRANSCRIPTION AND DNA REPAIR FACTOR IIH HELICASE SUBUNIT XPB"/>
    <property type="match status" value="1"/>
</dbReference>
<evidence type="ECO:0000256" key="2">
    <source>
        <dbReference type="ARBA" id="ARBA00022741"/>
    </source>
</evidence>
<dbReference type="Gene3D" id="3.40.50.300">
    <property type="entry name" value="P-loop containing nucleotide triphosphate hydrolases"/>
    <property type="match status" value="2"/>
</dbReference>
<comment type="caution">
    <text evidence="12">The sequence shown here is derived from an EMBL/GenBank/DDBJ whole genome shotgun (WGS) entry which is preliminary data.</text>
</comment>
<dbReference type="PROSITE" id="PS51194">
    <property type="entry name" value="HELICASE_CTER"/>
    <property type="match status" value="1"/>
</dbReference>
<dbReference type="InterPro" id="IPR050615">
    <property type="entry name" value="ATP-dep_DNA_Helicase"/>
</dbReference>
<dbReference type="CDD" id="cd18789">
    <property type="entry name" value="SF2_C_XPB"/>
    <property type="match status" value="1"/>
</dbReference>
<comment type="similarity">
    <text evidence="1">Belongs to the helicase family. RAD25/XPB subfamily.</text>
</comment>
<dbReference type="InterPro" id="IPR032438">
    <property type="entry name" value="ERCC3_RAD25_C"/>
</dbReference>
<reference evidence="12" key="1">
    <citation type="submission" date="2021-01" db="EMBL/GenBank/DDBJ databases">
        <title>YIM 132084 draft genome.</title>
        <authorList>
            <person name="An D."/>
        </authorList>
    </citation>
    <scope>NUCLEOTIDE SEQUENCE</scope>
    <source>
        <strain evidence="12">YIM 132084</strain>
    </source>
</reference>
<gene>
    <name evidence="12" type="ORF">JL106_04055</name>
</gene>
<sequence length="554" mass="61350">MTDGPLIVQSDKTLLLEVGHADAPAARAQIAPFAELERSPEHIHTYRITPLALWNARAAGHDAEQVVDALVRWSRFAVPQALLVDVVETMSRYGRLVLQSHPTQGLILISRDRAVLEEILRHKKIAPMLGARIDQDTIAVHPSERGHLKQALLKVGWPAEDEAGYVDGEAHPIELAPDGWELRPYQAEAVQGFWAGGSGVVVLPCGAGKTLVGAAAMAEAAATTLILVTNTVSGRQWKRELVARTTLTEEEIGEYSGERKEIRPITIATYQVMTRRSKGEYKHLDLFDSRDWGLIIYDEVHLLPAPVFRMTADLQSRRRLGLTATLVREDGREGDVFSLIGPKRYDAPWKDIEGQGWIAPAECTEVRVTMTDAERLSYATAEPEERYKIAATARTKLPVVRQILAQHPDELTLVIGAYLDQLDELGRELDAPVIQGSTTNREREKLFDAFRSGEIRTLVVSKVANFSIDLPEASVAIQVSGTFGSRQEEAQRLGRLLRPKGDGKQAHFYSVVSRDTLDTDYAAHRQRFLAEQGYAYRIVDADDLLGPAVPDAGE</sequence>
<keyword evidence="3" id="KW-0378">Hydrolase</keyword>
<evidence type="ECO:0000259" key="10">
    <source>
        <dbReference type="PROSITE" id="PS51192"/>
    </source>
</evidence>
<name>A0A938YB96_9ACTN</name>
<feature type="domain" description="Helicase C-terminal" evidence="11">
    <location>
        <begin position="399"/>
        <end position="546"/>
    </location>
</feature>
<comment type="catalytic activity">
    <reaction evidence="7">
        <text>Couples ATP hydrolysis with the unwinding of duplex DNA by translocating in the 3'-5' direction.</text>
        <dbReference type="EC" id="5.6.2.4"/>
    </reaction>
</comment>
<evidence type="ECO:0000256" key="7">
    <source>
        <dbReference type="ARBA" id="ARBA00034617"/>
    </source>
</evidence>
<dbReference type="SUPFAM" id="SSF52540">
    <property type="entry name" value="P-loop containing nucleoside triphosphate hydrolases"/>
    <property type="match status" value="2"/>
</dbReference>
<dbReference type="GO" id="GO:0003677">
    <property type="term" value="F:DNA binding"/>
    <property type="evidence" value="ECO:0007669"/>
    <property type="project" value="InterPro"/>
</dbReference>
<evidence type="ECO:0000313" key="13">
    <source>
        <dbReference type="Proteomes" id="UP000663792"/>
    </source>
</evidence>
<dbReference type="SMART" id="SM00487">
    <property type="entry name" value="DEXDc"/>
    <property type="match status" value="1"/>
</dbReference>
<evidence type="ECO:0000313" key="12">
    <source>
        <dbReference type="EMBL" id="MBM9466453.1"/>
    </source>
</evidence>
<dbReference type="PROSITE" id="PS51192">
    <property type="entry name" value="HELICASE_ATP_BIND_1"/>
    <property type="match status" value="1"/>
</dbReference>
<proteinExistence type="inferred from homology"/>
<dbReference type="InterPro" id="IPR032830">
    <property type="entry name" value="XPB/Ssl2_N"/>
</dbReference>